<name>F9X6Y7_ZYMTI</name>
<accession>F9X6Y7</accession>
<dbReference type="HOGENOM" id="CLU_1826830_0_0_1"/>
<evidence type="ECO:0000313" key="1">
    <source>
        <dbReference type="EMBL" id="EGP88899.1"/>
    </source>
</evidence>
<dbReference type="AlphaFoldDB" id="F9X6Y7"/>
<organism evidence="1 2">
    <name type="scientific">Zymoseptoria tritici (strain CBS 115943 / IPO323)</name>
    <name type="common">Speckled leaf blotch fungus</name>
    <name type="synonym">Septoria tritici</name>
    <dbReference type="NCBI Taxonomy" id="336722"/>
    <lineage>
        <taxon>Eukaryota</taxon>
        <taxon>Fungi</taxon>
        <taxon>Dikarya</taxon>
        <taxon>Ascomycota</taxon>
        <taxon>Pezizomycotina</taxon>
        <taxon>Dothideomycetes</taxon>
        <taxon>Dothideomycetidae</taxon>
        <taxon>Mycosphaerellales</taxon>
        <taxon>Mycosphaerellaceae</taxon>
        <taxon>Zymoseptoria</taxon>
    </lineage>
</organism>
<gene>
    <name evidence="1" type="ORF">MYCGRDRAFT_103805</name>
</gene>
<dbReference type="EMBL" id="CM001198">
    <property type="protein sequence ID" value="EGP88899.1"/>
    <property type="molecule type" value="Genomic_DNA"/>
</dbReference>
<dbReference type="Proteomes" id="UP000008062">
    <property type="component" value="Chromosome 3"/>
</dbReference>
<proteinExistence type="predicted"/>
<dbReference type="GeneID" id="13395532"/>
<keyword evidence="2" id="KW-1185">Reference proteome</keyword>
<sequence>MWSEHDYNMMEDSRLEFRTDPHCLQYPRHWPEAVSPPIRYAGNLISAVWALWVVEDARKVACTFETMVALCWLYSMDKGGGLGPPRVNGVGLLCCVRVTWGLECVRRRISCSRVRSTADLVANICCAMQRCSASFPHRVTG</sequence>
<reference evidence="1 2" key="1">
    <citation type="journal article" date="2011" name="PLoS Genet.">
        <title>Finished genome of the fungal wheat pathogen Mycosphaerella graminicola reveals dispensome structure, chromosome plasticity, and stealth pathogenesis.</title>
        <authorList>
            <person name="Goodwin S.B."/>
            <person name="Ben M'barek S."/>
            <person name="Dhillon B."/>
            <person name="Wittenberg A.H.J."/>
            <person name="Crane C.F."/>
            <person name="Hane J.K."/>
            <person name="Foster A.J."/>
            <person name="Van der Lee T.A.J."/>
            <person name="Grimwood J."/>
            <person name="Aerts A."/>
            <person name="Antoniw J."/>
            <person name="Bailey A."/>
            <person name="Bluhm B."/>
            <person name="Bowler J."/>
            <person name="Bristow J."/>
            <person name="van der Burgt A."/>
            <person name="Canto-Canche B."/>
            <person name="Churchill A.C.L."/>
            <person name="Conde-Ferraez L."/>
            <person name="Cools H.J."/>
            <person name="Coutinho P.M."/>
            <person name="Csukai M."/>
            <person name="Dehal P."/>
            <person name="De Wit P."/>
            <person name="Donzelli B."/>
            <person name="van de Geest H.C."/>
            <person name="van Ham R.C.H.J."/>
            <person name="Hammond-Kosack K.E."/>
            <person name="Henrissat B."/>
            <person name="Kilian A."/>
            <person name="Kobayashi A.K."/>
            <person name="Koopmann E."/>
            <person name="Kourmpetis Y."/>
            <person name="Kuzniar A."/>
            <person name="Lindquist E."/>
            <person name="Lombard V."/>
            <person name="Maliepaard C."/>
            <person name="Martins N."/>
            <person name="Mehrabi R."/>
            <person name="Nap J.P.H."/>
            <person name="Ponomarenko A."/>
            <person name="Rudd J.J."/>
            <person name="Salamov A."/>
            <person name="Schmutz J."/>
            <person name="Schouten H.J."/>
            <person name="Shapiro H."/>
            <person name="Stergiopoulos I."/>
            <person name="Torriani S.F.F."/>
            <person name="Tu H."/>
            <person name="de Vries R.P."/>
            <person name="Waalwijk C."/>
            <person name="Ware S.B."/>
            <person name="Wiebenga A."/>
            <person name="Zwiers L.-H."/>
            <person name="Oliver R.P."/>
            <person name="Grigoriev I.V."/>
            <person name="Kema G.H.J."/>
        </authorList>
    </citation>
    <scope>NUCLEOTIDE SEQUENCE [LARGE SCALE GENOMIC DNA]</scope>
    <source>
        <strain evidence="2">CBS 115943 / IPO323</strain>
    </source>
</reference>
<evidence type="ECO:0000313" key="2">
    <source>
        <dbReference type="Proteomes" id="UP000008062"/>
    </source>
</evidence>
<dbReference type="InParanoid" id="F9X6Y7"/>
<dbReference type="RefSeq" id="XP_003853923.1">
    <property type="nucleotide sequence ID" value="XM_003853875.1"/>
</dbReference>
<dbReference type="KEGG" id="ztr:MYCGRDRAFT_103805"/>
<protein>
    <submittedName>
        <fullName evidence="1">Uncharacterized protein</fullName>
    </submittedName>
</protein>